<dbReference type="OMA" id="VRIRTYI"/>
<evidence type="ECO:0000256" key="4">
    <source>
        <dbReference type="ARBA" id="ARBA00022692"/>
    </source>
</evidence>
<dbReference type="InterPro" id="IPR028082">
    <property type="entry name" value="Peripla_BP_I"/>
</dbReference>
<dbReference type="SUPFAM" id="SSF53822">
    <property type="entry name" value="Periplasmic binding protein-like I"/>
    <property type="match status" value="1"/>
</dbReference>
<keyword evidence="17" id="KW-1185">Reference proteome</keyword>
<dbReference type="InterPro" id="IPR015683">
    <property type="entry name" value="Ionotropic_Glu_rcpt"/>
</dbReference>
<keyword evidence="11" id="KW-0407">Ion channel</keyword>
<comment type="subcellular location">
    <subcellularLocation>
        <location evidence="1">Membrane</location>
        <topology evidence="1">Multi-pass membrane protein</topology>
    </subcellularLocation>
</comment>
<dbReference type="FunFam" id="3.40.190.10:FF:000024">
    <property type="entry name" value="Glutamate receptor, ionotropic, delta 1"/>
    <property type="match status" value="1"/>
</dbReference>
<dbReference type="SUPFAM" id="SSF81324">
    <property type="entry name" value="Voltage-gated potassium channels"/>
    <property type="match status" value="1"/>
</dbReference>
<feature type="transmembrane region" description="Helical" evidence="12">
    <location>
        <begin position="598"/>
        <end position="620"/>
    </location>
</feature>
<evidence type="ECO:0000256" key="5">
    <source>
        <dbReference type="ARBA" id="ARBA00022989"/>
    </source>
</evidence>
<dbReference type="Gene3D" id="3.40.190.10">
    <property type="entry name" value="Periplasmic binding protein-like II"/>
    <property type="match status" value="4"/>
</dbReference>
<evidence type="ECO:0000256" key="10">
    <source>
        <dbReference type="ARBA" id="ARBA00023286"/>
    </source>
</evidence>
<feature type="signal peptide" evidence="13">
    <location>
        <begin position="1"/>
        <end position="22"/>
    </location>
</feature>
<evidence type="ECO:0000256" key="2">
    <source>
        <dbReference type="ARBA" id="ARBA00008685"/>
    </source>
</evidence>
<dbReference type="Gene3D" id="3.40.50.2300">
    <property type="match status" value="1"/>
</dbReference>
<dbReference type="InterPro" id="IPR019594">
    <property type="entry name" value="Glu/Gly-bd"/>
</dbReference>
<keyword evidence="3" id="KW-0813">Transport</keyword>
<evidence type="ECO:0000313" key="16">
    <source>
        <dbReference type="EMBL" id="KAJ6222172.1"/>
    </source>
</evidence>
<protein>
    <submittedName>
        <fullName evidence="16">Uncharacterized protein</fullName>
    </submittedName>
</protein>
<keyword evidence="9" id="KW-0325">Glycoprotein</keyword>
<comment type="caution">
    <text evidence="16">The sequence shown here is derived from an EMBL/GenBank/DDBJ whole genome shotgun (WGS) entry which is preliminary data.</text>
</comment>
<sequence length="1788" mass="205020">MQSINWISIIITMVLHLMLSNCSRINIIQLALVTDSNNGLIDLFDDTLGTQVSQRLTTTDTNITTYLSLNIFNEFESFVRNTSIGVKECPYPVVIGIVSCHQNVRLYDHLRKKCPNTILFTIFEFVCERPPTDMGFGISHLNSLDNLIPLLTDIGLVLSDNWPHIIILYQKDLDMNQFEKLIHLLKLQSKSIEIEEYQFSIEIGTSQKLNKDNTEILKMQKTNCEKCLFLVIGDRMFMEKIILTANNQSLINLSNKWVFVSKESYPISMLSDGVKDIVSQSDMLVVRKRHDDQCSNLNLFCLIDLIIDIIQNGIDRVLTNSDYDFKYTRRQAKNRLLSEIKLELEKTNWNESKCGNCDNFQIESLVKHRTNDVEDQNFDIIQVNPDDIEYKIVPQDEGKWTPFKGFLVESSYDADTNLKNRPLKIGICDQPPMIRIYKNQVDGNNSVEIVGTTHEMVRVLAAKLNFTPSYVVIDGEVDIGANGYWKTYDRLKYVYFTFPFNLKEISMLVKKTDEDHKYLFLAPFTWDAWLFILTTVVAMGPLLWVIHRSSRYYEFYQLKNDRGLFKLGNCVWYCFGAIVQQGGDYLPMAISGRILITFWWLFVIVTVTTYSGNLVALLTFPKIFNPINDLNDLIAHRSVLKYGASRASGIEDLIKESSNQAFNSLTDNIIYYDDTEMDKIFKEVKQMKLVFLATETEIRYLISEDFKKYNSCQLMIAKEPIIRKSVSFVIGNDKPSRFKQKIDYEVGRMAKSGLVTLWNKKYEVKGNDCLYPLLVRAGDVKKIELAHMVDCFFVLGLGIGTAILTLVIENMLRRNKKVDIPKVNGDIPVLKGSLNAGKCWQKVANIYRKVKNGQLYDTWSHSRTPAAAAAATTNRNMGLSQKPLNYNRSYFNRSNHAEWNAQLQRNHRILAQNGFARNGATSSYANLLFSDTEQTIARSSAQLGLESIKSSHNVTIDSIILNDSSKELNICKRMFNTNSPSAIFIMDIAQRRPIGKQLARKMGIPSLRSTNIAKAQLDNSGWRNLNEIEKNLLVSVLLPEAVIIHMIKDIVEQFGYKSIVIIYDHTFERAFNGHQIKNVQVRPVFWPSLDSDSIEKTFREVRSNTFSFNIFVLGETSTLNQVLASAWEYYMFGSYKNWYFISKEKGRLLCPECNNIQVAISQPLRSYLHNYEHEPPIQIGNDTTNAVDIYFNYDLARSYIQVIDQMVNADEMAIVQMTYPICGKYLSDGQLKQRSSIRLYDQLSREVLHGMFGQFMFNYNSHLNYQELIMRINTVMFRNGTGKQIAKMAEWEFEGHIGHLYFTSPQEKSERAGIAHYNIVTLIVAPFVMEVNDNETKGNDRFYGYCIDLLKEIVNQSEFRFDYTIRVVDDNQYGFKDENGEWTGMIGELVRKKADIALGPISVMAEREIVVDFTVPYYDLVGITILMKKPTVPSHLFKFLTVLETSVWLCILAAYFFTSLTPQGGGEAPRNLSGRLVAATWWLFGFIIIASYTANLAAFLTVSRLDSPIETLDDLSKQYKIKYGPQAGTSTATYFERMAGIEEKFYEIWKDMSLNDSLSEDERAKLAVWDYPVSDKYTKIWSQILEAKMPQSWTEGLRRVKDGDQNSEQFAFISESTMVKYAVMTNCDLQNIGNEFSRKPLALAVQQNSDLRDKLSSAILKLLNQRRLENLKEKWWNRNPEKKDCQDSKKQSDGISINNIGGVFIVILIGVVLACVTLVIEYWYFKGKESKVTNSTMEPPSIKQPATNNNYGYDIRNGPLTQIHNSYGRNLAGQNLLLRNGNQQKWGI</sequence>
<evidence type="ECO:0000313" key="17">
    <source>
        <dbReference type="Proteomes" id="UP001142055"/>
    </source>
</evidence>
<evidence type="ECO:0000256" key="13">
    <source>
        <dbReference type="SAM" id="SignalP"/>
    </source>
</evidence>
<comment type="similarity">
    <text evidence="2">Belongs to the glutamate-gated ion channel (TC 1.A.10.1) family.</text>
</comment>
<dbReference type="Proteomes" id="UP001142055">
    <property type="component" value="Chromosome 1"/>
</dbReference>
<keyword evidence="8" id="KW-0675">Receptor</keyword>
<feature type="domain" description="Ionotropic glutamate receptor C-terminal" evidence="14">
    <location>
        <begin position="1316"/>
        <end position="1678"/>
    </location>
</feature>
<proteinExistence type="inferred from homology"/>
<dbReference type="InterPro" id="IPR001320">
    <property type="entry name" value="Iontro_rcpt_C"/>
</dbReference>
<keyword evidence="5 12" id="KW-1133">Transmembrane helix</keyword>
<keyword evidence="13" id="KW-0732">Signal</keyword>
<feature type="transmembrane region" description="Helical" evidence="12">
    <location>
        <begin position="1436"/>
        <end position="1458"/>
    </location>
</feature>
<evidence type="ECO:0000256" key="6">
    <source>
        <dbReference type="ARBA" id="ARBA00023065"/>
    </source>
</evidence>
<feature type="chain" id="PRO_5040361589" evidence="13">
    <location>
        <begin position="23"/>
        <end position="1788"/>
    </location>
</feature>
<dbReference type="GO" id="GO:0015276">
    <property type="term" value="F:ligand-gated monoatomic ion channel activity"/>
    <property type="evidence" value="ECO:0007669"/>
    <property type="project" value="InterPro"/>
</dbReference>
<feature type="transmembrane region" description="Helical" evidence="12">
    <location>
        <begin position="1700"/>
        <end position="1725"/>
    </location>
</feature>
<gene>
    <name evidence="16" type="ORF">RDWZM_000717</name>
</gene>
<evidence type="ECO:0000256" key="3">
    <source>
        <dbReference type="ARBA" id="ARBA00022448"/>
    </source>
</evidence>
<dbReference type="SMART" id="SM00918">
    <property type="entry name" value="Lig_chan-Glu_bd"/>
    <property type="match status" value="1"/>
</dbReference>
<dbReference type="Gene3D" id="1.10.287.70">
    <property type="match status" value="2"/>
</dbReference>
<dbReference type="Pfam" id="PF00060">
    <property type="entry name" value="Lig_chan"/>
    <property type="match status" value="2"/>
</dbReference>
<dbReference type="SUPFAM" id="SSF53850">
    <property type="entry name" value="Periplasmic binding protein-like II"/>
    <property type="match status" value="2"/>
</dbReference>
<dbReference type="CDD" id="cd13717">
    <property type="entry name" value="PBP2_iGluR_putative"/>
    <property type="match status" value="1"/>
</dbReference>
<evidence type="ECO:0000256" key="1">
    <source>
        <dbReference type="ARBA" id="ARBA00004141"/>
    </source>
</evidence>
<accession>A0A9Q0MAW6</accession>
<dbReference type="EMBL" id="JAPWDV010000001">
    <property type="protein sequence ID" value="KAJ6222172.1"/>
    <property type="molecule type" value="Genomic_DNA"/>
</dbReference>
<evidence type="ECO:0000256" key="8">
    <source>
        <dbReference type="ARBA" id="ARBA00023170"/>
    </source>
</evidence>
<dbReference type="FunFam" id="1.10.287.70:FF:000143">
    <property type="entry name" value="Probable glutamate receptor"/>
    <property type="match status" value="1"/>
</dbReference>
<evidence type="ECO:0000256" key="9">
    <source>
        <dbReference type="ARBA" id="ARBA00023180"/>
    </source>
</evidence>
<keyword evidence="10" id="KW-1071">Ligand-gated ion channel</keyword>
<evidence type="ECO:0000256" key="11">
    <source>
        <dbReference type="ARBA" id="ARBA00023303"/>
    </source>
</evidence>
<feature type="transmembrane region" description="Helical" evidence="12">
    <location>
        <begin position="792"/>
        <end position="812"/>
    </location>
</feature>
<name>A0A9Q0MAW6_BLOTA</name>
<dbReference type="GO" id="GO:0016020">
    <property type="term" value="C:membrane"/>
    <property type="evidence" value="ECO:0007669"/>
    <property type="project" value="UniProtKB-SubCell"/>
</dbReference>
<feature type="domain" description="Ionotropic glutamate receptor L-glutamate and glycine-binding" evidence="15">
    <location>
        <begin position="1326"/>
        <end position="1391"/>
    </location>
</feature>
<dbReference type="SMART" id="SM00079">
    <property type="entry name" value="PBPe"/>
    <property type="match status" value="1"/>
</dbReference>
<evidence type="ECO:0000256" key="7">
    <source>
        <dbReference type="ARBA" id="ARBA00023136"/>
    </source>
</evidence>
<keyword evidence="7 12" id="KW-0472">Membrane</keyword>
<organism evidence="16 17">
    <name type="scientific">Blomia tropicalis</name>
    <name type="common">Mite</name>
    <dbReference type="NCBI Taxonomy" id="40697"/>
    <lineage>
        <taxon>Eukaryota</taxon>
        <taxon>Metazoa</taxon>
        <taxon>Ecdysozoa</taxon>
        <taxon>Arthropoda</taxon>
        <taxon>Chelicerata</taxon>
        <taxon>Arachnida</taxon>
        <taxon>Acari</taxon>
        <taxon>Acariformes</taxon>
        <taxon>Sarcoptiformes</taxon>
        <taxon>Astigmata</taxon>
        <taxon>Glycyphagoidea</taxon>
        <taxon>Echimyopodidae</taxon>
        <taxon>Blomia</taxon>
    </lineage>
</organism>
<dbReference type="FunFam" id="3.40.190.10:FF:000160">
    <property type="entry name" value="GLutamate Receptor family (AMPA)"/>
    <property type="match status" value="1"/>
</dbReference>
<dbReference type="Pfam" id="PF10613">
    <property type="entry name" value="Lig_chan-Glu_bd"/>
    <property type="match status" value="1"/>
</dbReference>
<evidence type="ECO:0000259" key="15">
    <source>
        <dbReference type="SMART" id="SM00918"/>
    </source>
</evidence>
<reference evidence="16" key="1">
    <citation type="submission" date="2022-12" db="EMBL/GenBank/DDBJ databases">
        <title>Genome assemblies of Blomia tropicalis.</title>
        <authorList>
            <person name="Cui Y."/>
        </authorList>
    </citation>
    <scope>NUCLEOTIDE SEQUENCE</scope>
    <source>
        <tissue evidence="16">Adult mites</tissue>
    </source>
</reference>
<dbReference type="PANTHER" id="PTHR18966">
    <property type="entry name" value="IONOTROPIC GLUTAMATE RECEPTOR"/>
    <property type="match status" value="1"/>
</dbReference>
<feature type="transmembrane region" description="Helical" evidence="12">
    <location>
        <begin position="1478"/>
        <end position="1502"/>
    </location>
</feature>
<evidence type="ECO:0000259" key="14">
    <source>
        <dbReference type="SMART" id="SM00079"/>
    </source>
</evidence>
<keyword evidence="4 12" id="KW-0812">Transmembrane</keyword>
<evidence type="ECO:0000256" key="12">
    <source>
        <dbReference type="SAM" id="Phobius"/>
    </source>
</evidence>
<feature type="transmembrane region" description="Helical" evidence="12">
    <location>
        <begin position="528"/>
        <end position="546"/>
    </location>
</feature>
<keyword evidence="6" id="KW-0406">Ion transport</keyword>